<dbReference type="InterPro" id="IPR029149">
    <property type="entry name" value="Creatin/AminoP/Spt16_N"/>
</dbReference>
<evidence type="ECO:0000313" key="2">
    <source>
        <dbReference type="Proteomes" id="UP000800096"/>
    </source>
</evidence>
<feature type="non-terminal residue" evidence="1">
    <location>
        <position position="1"/>
    </location>
</feature>
<accession>A0A6A5QJS8</accession>
<organism evidence="1 2">
    <name type="scientific">Ampelomyces quisqualis</name>
    <name type="common">Powdery mildew agent</name>
    <dbReference type="NCBI Taxonomy" id="50730"/>
    <lineage>
        <taxon>Eukaryota</taxon>
        <taxon>Fungi</taxon>
        <taxon>Dikarya</taxon>
        <taxon>Ascomycota</taxon>
        <taxon>Pezizomycotina</taxon>
        <taxon>Dothideomycetes</taxon>
        <taxon>Pleosporomycetidae</taxon>
        <taxon>Pleosporales</taxon>
        <taxon>Pleosporineae</taxon>
        <taxon>Phaeosphaeriaceae</taxon>
        <taxon>Ampelomyces</taxon>
    </lineage>
</organism>
<gene>
    <name evidence="1" type="ORF">BDU57DRAFT_577564</name>
</gene>
<dbReference type="EMBL" id="ML979136">
    <property type="protein sequence ID" value="KAF1915713.1"/>
    <property type="molecule type" value="Genomic_DNA"/>
</dbReference>
<dbReference type="Gene3D" id="3.40.350.10">
    <property type="entry name" value="Creatinase/prolidase N-terminal domain"/>
    <property type="match status" value="1"/>
</dbReference>
<protein>
    <submittedName>
        <fullName evidence="1">Uncharacterized protein</fullName>
    </submittedName>
</protein>
<dbReference type="Proteomes" id="UP000800096">
    <property type="component" value="Unassembled WGS sequence"/>
</dbReference>
<proteinExistence type="predicted"/>
<keyword evidence="2" id="KW-1185">Reference proteome</keyword>
<dbReference type="OrthoDB" id="9995434at2759"/>
<sequence length="97" mass="10941">VEVFLATGLQFLDKAERPPLAEYVLQRNNLAKALVTGDVDAFGTEPGLTFGYYANVTQEQWEPREPEERPFSMIVRLEKSSSGKIVANTSFFVTHFE</sequence>
<reference evidence="1" key="1">
    <citation type="journal article" date="2020" name="Stud. Mycol.">
        <title>101 Dothideomycetes genomes: a test case for predicting lifestyles and emergence of pathogens.</title>
        <authorList>
            <person name="Haridas S."/>
            <person name="Albert R."/>
            <person name="Binder M."/>
            <person name="Bloem J."/>
            <person name="Labutti K."/>
            <person name="Salamov A."/>
            <person name="Andreopoulos B."/>
            <person name="Baker S."/>
            <person name="Barry K."/>
            <person name="Bills G."/>
            <person name="Bluhm B."/>
            <person name="Cannon C."/>
            <person name="Castanera R."/>
            <person name="Culley D."/>
            <person name="Daum C."/>
            <person name="Ezra D."/>
            <person name="Gonzalez J."/>
            <person name="Henrissat B."/>
            <person name="Kuo A."/>
            <person name="Liang C."/>
            <person name="Lipzen A."/>
            <person name="Lutzoni F."/>
            <person name="Magnuson J."/>
            <person name="Mondo S."/>
            <person name="Nolan M."/>
            <person name="Ohm R."/>
            <person name="Pangilinan J."/>
            <person name="Park H.-J."/>
            <person name="Ramirez L."/>
            <person name="Alfaro M."/>
            <person name="Sun H."/>
            <person name="Tritt A."/>
            <person name="Yoshinaga Y."/>
            <person name="Zwiers L.-H."/>
            <person name="Turgeon B."/>
            <person name="Goodwin S."/>
            <person name="Spatafora J."/>
            <person name="Crous P."/>
            <person name="Grigoriev I."/>
        </authorList>
    </citation>
    <scope>NUCLEOTIDE SEQUENCE</scope>
    <source>
        <strain evidence="1">HMLAC05119</strain>
    </source>
</reference>
<name>A0A6A5QJS8_AMPQU</name>
<evidence type="ECO:0000313" key="1">
    <source>
        <dbReference type="EMBL" id="KAF1915713.1"/>
    </source>
</evidence>
<dbReference type="AlphaFoldDB" id="A0A6A5QJS8"/>